<protein>
    <submittedName>
        <fullName evidence="1">Uncharacterized protein</fullName>
    </submittedName>
</protein>
<reference evidence="1" key="1">
    <citation type="submission" date="2019-11" db="EMBL/GenBank/DDBJ databases">
        <title>The nuclear and mitochondrial genomes of Frieseomelitta varia - a highly eusocial stingless bee (Meliponini) with a permanently sterile worker caste.</title>
        <authorList>
            <person name="Freitas F.C.P."/>
            <person name="Lourenco A.P."/>
            <person name="Nunes F.M.F."/>
            <person name="Paschoal A.R."/>
            <person name="Abreu F.C.P."/>
            <person name="Barbin F.O."/>
            <person name="Bataglia L."/>
            <person name="Cardoso-Junior C.A.M."/>
            <person name="Cervoni M.S."/>
            <person name="Silva S.R."/>
            <person name="Dalarmi F."/>
            <person name="Del Lama M.A."/>
            <person name="Depintor T.S."/>
            <person name="Ferreira K.M."/>
            <person name="Goria P.S."/>
            <person name="Jaskot M.C."/>
            <person name="Lago D.C."/>
            <person name="Luna-Lucena D."/>
            <person name="Moda L.M."/>
            <person name="Nascimento L."/>
            <person name="Pedrino M."/>
            <person name="Rabico F.O."/>
            <person name="Sanches F.C."/>
            <person name="Santos D.E."/>
            <person name="Santos C.G."/>
            <person name="Vieira J."/>
            <person name="Lopes T.F."/>
            <person name="Barchuk A.R."/>
            <person name="Hartfelder K."/>
            <person name="Simoes Z.L.P."/>
            <person name="Bitondi M.M.G."/>
            <person name="Pinheiro D.G."/>
        </authorList>
    </citation>
    <scope>NUCLEOTIDE SEQUENCE</scope>
    <source>
        <strain evidence="1">USP_RPSP 00005682</strain>
        <tissue evidence="1">Whole individual</tissue>
    </source>
</reference>
<organism evidence="1 2">
    <name type="scientific">Frieseomelitta varia</name>
    <dbReference type="NCBI Taxonomy" id="561572"/>
    <lineage>
        <taxon>Eukaryota</taxon>
        <taxon>Metazoa</taxon>
        <taxon>Ecdysozoa</taxon>
        <taxon>Arthropoda</taxon>
        <taxon>Hexapoda</taxon>
        <taxon>Insecta</taxon>
        <taxon>Pterygota</taxon>
        <taxon>Neoptera</taxon>
        <taxon>Endopterygota</taxon>
        <taxon>Hymenoptera</taxon>
        <taxon>Apocrita</taxon>
        <taxon>Aculeata</taxon>
        <taxon>Apoidea</taxon>
        <taxon>Anthophila</taxon>
        <taxon>Apidae</taxon>
        <taxon>Frieseomelitta</taxon>
    </lineage>
</organism>
<dbReference type="Proteomes" id="UP000655588">
    <property type="component" value="Unassembled WGS sequence"/>
</dbReference>
<dbReference type="EMBL" id="WNWW01000724">
    <property type="protein sequence ID" value="KAF3422394.1"/>
    <property type="molecule type" value="Genomic_DNA"/>
</dbReference>
<dbReference type="AlphaFoldDB" id="A0A833RF20"/>
<sequence length="75" mass="8829">MLYQISKIQHFYVLSYSDISQISWDMLNLSLERIYADDSHVSTILCLINKHDQEKVTIISPKILNEWKNIFIGDV</sequence>
<keyword evidence="2" id="KW-1185">Reference proteome</keyword>
<accession>A0A833RF20</accession>
<name>A0A833RF20_9HYME</name>
<gene>
    <name evidence="1" type="ORF">E2986_12016</name>
</gene>
<evidence type="ECO:0000313" key="1">
    <source>
        <dbReference type="EMBL" id="KAF3422394.1"/>
    </source>
</evidence>
<comment type="caution">
    <text evidence="1">The sequence shown here is derived from an EMBL/GenBank/DDBJ whole genome shotgun (WGS) entry which is preliminary data.</text>
</comment>
<proteinExistence type="predicted"/>
<evidence type="ECO:0000313" key="2">
    <source>
        <dbReference type="Proteomes" id="UP000655588"/>
    </source>
</evidence>